<feature type="compositionally biased region" description="Basic residues" evidence="1">
    <location>
        <begin position="91"/>
        <end position="102"/>
    </location>
</feature>
<evidence type="ECO:0000313" key="3">
    <source>
        <dbReference type="Proteomes" id="UP001590951"/>
    </source>
</evidence>
<protein>
    <submittedName>
        <fullName evidence="2">Uncharacterized protein</fullName>
    </submittedName>
</protein>
<proteinExistence type="predicted"/>
<name>A0ABR4AIL6_9LECA</name>
<evidence type="ECO:0000256" key="1">
    <source>
        <dbReference type="SAM" id="MobiDB-lite"/>
    </source>
</evidence>
<dbReference type="EMBL" id="JBHFEH010000286">
    <property type="protein sequence ID" value="KAL2043268.1"/>
    <property type="molecule type" value="Genomic_DNA"/>
</dbReference>
<evidence type="ECO:0000313" key="2">
    <source>
        <dbReference type="EMBL" id="KAL2043268.1"/>
    </source>
</evidence>
<accession>A0ABR4AIL6</accession>
<dbReference type="Proteomes" id="UP001590951">
    <property type="component" value="Unassembled WGS sequence"/>
</dbReference>
<sequence>MITGRGAARPASPSVPESNRGPTWPTIHLPLPEFSKASPQSAPRRRLGPQSDLGISSSDGGPPSPVTPGGRIPVHGRSPECVNFNVGQRPTAHRTLRRSANY</sequence>
<organism evidence="2 3">
    <name type="scientific">Lepraria finkii</name>
    <dbReference type="NCBI Taxonomy" id="1340010"/>
    <lineage>
        <taxon>Eukaryota</taxon>
        <taxon>Fungi</taxon>
        <taxon>Dikarya</taxon>
        <taxon>Ascomycota</taxon>
        <taxon>Pezizomycotina</taxon>
        <taxon>Lecanoromycetes</taxon>
        <taxon>OSLEUM clade</taxon>
        <taxon>Lecanoromycetidae</taxon>
        <taxon>Lecanorales</taxon>
        <taxon>Lecanorineae</taxon>
        <taxon>Stereocaulaceae</taxon>
        <taxon>Lepraria</taxon>
    </lineage>
</organism>
<gene>
    <name evidence="2" type="ORF">ABVK25_012570</name>
</gene>
<reference evidence="2 3" key="1">
    <citation type="submission" date="2024-09" db="EMBL/GenBank/DDBJ databases">
        <title>Rethinking Asexuality: The Enigmatic Case of Functional Sexual Genes in Lepraria (Stereocaulaceae).</title>
        <authorList>
            <person name="Doellman M."/>
            <person name="Sun Y."/>
            <person name="Barcenas-Pena A."/>
            <person name="Lumbsch H.T."/>
            <person name="Grewe F."/>
        </authorList>
    </citation>
    <scope>NUCLEOTIDE SEQUENCE [LARGE SCALE GENOMIC DNA]</scope>
    <source>
        <strain evidence="2 3">Grewe 0041</strain>
    </source>
</reference>
<feature type="region of interest" description="Disordered" evidence="1">
    <location>
        <begin position="1"/>
        <end position="102"/>
    </location>
</feature>
<comment type="caution">
    <text evidence="2">The sequence shown here is derived from an EMBL/GenBank/DDBJ whole genome shotgun (WGS) entry which is preliminary data.</text>
</comment>
<keyword evidence="3" id="KW-1185">Reference proteome</keyword>